<reference evidence="8" key="1">
    <citation type="submission" date="2021-04" db="EMBL/GenBank/DDBJ databases">
        <title>Phycicoccus avicenniae sp. nov., a novel endophytic actinomycetes isolated from branch of Avicennia mariana.</title>
        <authorList>
            <person name="Tuo L."/>
        </authorList>
    </citation>
    <scope>NUCLEOTIDE SEQUENCE</scope>
    <source>
        <strain evidence="8">BSK3Z-2</strain>
    </source>
</reference>
<feature type="transmembrane region" description="Helical" evidence="6">
    <location>
        <begin position="21"/>
        <end position="41"/>
    </location>
</feature>
<keyword evidence="5 6" id="KW-0472">Membrane</keyword>
<evidence type="ECO:0000256" key="3">
    <source>
        <dbReference type="ARBA" id="ARBA00022692"/>
    </source>
</evidence>
<evidence type="ECO:0000256" key="6">
    <source>
        <dbReference type="SAM" id="Phobius"/>
    </source>
</evidence>
<evidence type="ECO:0000256" key="4">
    <source>
        <dbReference type="ARBA" id="ARBA00022989"/>
    </source>
</evidence>
<evidence type="ECO:0000256" key="2">
    <source>
        <dbReference type="ARBA" id="ARBA00022475"/>
    </source>
</evidence>
<dbReference type="RefSeq" id="WP_211601426.1">
    <property type="nucleotide sequence ID" value="NZ_JAGSNF010000003.1"/>
</dbReference>
<evidence type="ECO:0000313" key="8">
    <source>
        <dbReference type="EMBL" id="MBR7742274.1"/>
    </source>
</evidence>
<accession>A0A941D544</accession>
<dbReference type="InterPro" id="IPR025937">
    <property type="entry name" value="PDGLE_dom"/>
</dbReference>
<dbReference type="AlphaFoldDB" id="A0A941D544"/>
<feature type="domain" description="PDGLE" evidence="7">
    <location>
        <begin position="22"/>
        <end position="110"/>
    </location>
</feature>
<keyword evidence="9" id="KW-1185">Reference proteome</keyword>
<organism evidence="8 9">
    <name type="scientific">Phycicoccus avicenniae</name>
    <dbReference type="NCBI Taxonomy" id="2828860"/>
    <lineage>
        <taxon>Bacteria</taxon>
        <taxon>Bacillati</taxon>
        <taxon>Actinomycetota</taxon>
        <taxon>Actinomycetes</taxon>
        <taxon>Micrococcales</taxon>
        <taxon>Intrasporangiaceae</taxon>
        <taxon>Phycicoccus</taxon>
    </lineage>
</organism>
<dbReference type="GO" id="GO:0005886">
    <property type="term" value="C:plasma membrane"/>
    <property type="evidence" value="ECO:0007669"/>
    <property type="project" value="UniProtKB-SubCell"/>
</dbReference>
<feature type="transmembrane region" description="Helical" evidence="6">
    <location>
        <begin position="83"/>
        <end position="108"/>
    </location>
</feature>
<dbReference type="EMBL" id="JAGSNF010000003">
    <property type="protein sequence ID" value="MBR7742274.1"/>
    <property type="molecule type" value="Genomic_DNA"/>
</dbReference>
<evidence type="ECO:0000259" key="7">
    <source>
        <dbReference type="Pfam" id="PF13190"/>
    </source>
</evidence>
<comment type="caution">
    <text evidence="8">The sequence shown here is derived from an EMBL/GenBank/DDBJ whole genome shotgun (WGS) entry which is preliminary data.</text>
</comment>
<dbReference type="Pfam" id="PF13190">
    <property type="entry name" value="PDGLE"/>
    <property type="match status" value="1"/>
</dbReference>
<protein>
    <submittedName>
        <fullName evidence="8">PDGLE domain-containing protein</fullName>
    </submittedName>
</protein>
<keyword evidence="2" id="KW-1003">Cell membrane</keyword>
<sequence length="116" mass="11735">MSTPTSERTPSPTRPRVTTRVLVLVGLGVSLLVAGLLSFWASGHPDGLEFVAGSLGFEGSARDSATAGSPFADYGTEGVSSGLLSGGLAGVVGVVVTAVVMFGLVALLRRRSSSRD</sequence>
<name>A0A941D544_9MICO</name>
<evidence type="ECO:0000313" key="9">
    <source>
        <dbReference type="Proteomes" id="UP000677016"/>
    </source>
</evidence>
<proteinExistence type="predicted"/>
<keyword evidence="3 6" id="KW-0812">Transmembrane</keyword>
<dbReference type="Proteomes" id="UP000677016">
    <property type="component" value="Unassembled WGS sequence"/>
</dbReference>
<evidence type="ECO:0000256" key="5">
    <source>
        <dbReference type="ARBA" id="ARBA00023136"/>
    </source>
</evidence>
<comment type="subcellular location">
    <subcellularLocation>
        <location evidence="1">Cell membrane</location>
    </subcellularLocation>
</comment>
<evidence type="ECO:0000256" key="1">
    <source>
        <dbReference type="ARBA" id="ARBA00004236"/>
    </source>
</evidence>
<keyword evidence="4 6" id="KW-1133">Transmembrane helix</keyword>
<gene>
    <name evidence="8" type="ORF">KC207_03075</name>
</gene>